<feature type="transmembrane region" description="Helical" evidence="6">
    <location>
        <begin position="148"/>
        <end position="166"/>
    </location>
</feature>
<comment type="caution">
    <text evidence="7">The sequence shown here is derived from an EMBL/GenBank/DDBJ whole genome shotgun (WGS) entry which is preliminary data.</text>
</comment>
<gene>
    <name evidence="7" type="ORF">F8D52_22305</name>
</gene>
<keyword evidence="5 6" id="KW-0472">Membrane</keyword>
<organism evidence="7 8">
    <name type="scientific">Chryseobacterium viscerum</name>
    <dbReference type="NCBI Taxonomy" id="1037377"/>
    <lineage>
        <taxon>Bacteria</taxon>
        <taxon>Pseudomonadati</taxon>
        <taxon>Bacteroidota</taxon>
        <taxon>Flavobacteriia</taxon>
        <taxon>Flavobacteriales</taxon>
        <taxon>Weeksellaceae</taxon>
        <taxon>Chryseobacterium group</taxon>
        <taxon>Chryseobacterium</taxon>
    </lineage>
</organism>
<sequence length="229" mass="25301">MMTDVLVAHSSDVEKASFYKKTYLHVALSILAFIGVETILLKTVPAELIAMMFGQRYIWLLIIGVFWLASFLASKWSLSQSKSTQYLGLGFYILLEAIIFMPLLFIATNMTGGANVIFQAATLTIAMFAGISAVAFTSKRDFSFLRNIIVIGGFIAIGLIVAGMIFGFNLGLWFSVGMVLLASATILYQTSKLKDSYGTNQYVGAALQLFASIMLLFWYILSILMSRRN</sequence>
<dbReference type="PANTHER" id="PTHR23291">
    <property type="entry name" value="BAX INHIBITOR-RELATED"/>
    <property type="match status" value="1"/>
</dbReference>
<keyword evidence="8" id="KW-1185">Reference proteome</keyword>
<feature type="transmembrane region" description="Helical" evidence="6">
    <location>
        <begin position="56"/>
        <end position="74"/>
    </location>
</feature>
<evidence type="ECO:0000256" key="2">
    <source>
        <dbReference type="ARBA" id="ARBA00010350"/>
    </source>
</evidence>
<feature type="transmembrane region" description="Helical" evidence="6">
    <location>
        <begin position="172"/>
        <end position="190"/>
    </location>
</feature>
<evidence type="ECO:0000313" key="8">
    <source>
        <dbReference type="Proteomes" id="UP000326384"/>
    </source>
</evidence>
<reference evidence="7 8" key="1">
    <citation type="journal article" date="2019" name="Stand. Genomic Sci.">
        <title>Draft Whole-Genome Sequence of a Novel Chryseobacterium viscerum Strain Isolated from Fresh Water at Dripping Springs, New Mexico.</title>
        <authorList>
            <person name="Kyndt J.A."/>
            <person name="Moore T.C."/>
        </authorList>
    </citation>
    <scope>NUCLEOTIDE SEQUENCE [LARGE SCALE GENOMIC DNA]</scope>
    <source>
        <strain evidence="7 8">DPS</strain>
    </source>
</reference>
<feature type="transmembrane region" description="Helical" evidence="6">
    <location>
        <begin position="23"/>
        <end position="44"/>
    </location>
</feature>
<dbReference type="InterPro" id="IPR006214">
    <property type="entry name" value="Bax_inhibitor_1-related"/>
</dbReference>
<dbReference type="Pfam" id="PF01027">
    <property type="entry name" value="Bax1-I"/>
    <property type="match status" value="1"/>
</dbReference>
<comment type="subcellular location">
    <subcellularLocation>
        <location evidence="1">Membrane</location>
        <topology evidence="1">Multi-pass membrane protein</topology>
    </subcellularLocation>
</comment>
<dbReference type="PANTHER" id="PTHR23291:SF50">
    <property type="entry name" value="PROTEIN LIFEGUARD 4"/>
    <property type="match status" value="1"/>
</dbReference>
<evidence type="ECO:0000256" key="3">
    <source>
        <dbReference type="ARBA" id="ARBA00022692"/>
    </source>
</evidence>
<dbReference type="Proteomes" id="UP000326384">
    <property type="component" value="Unassembled WGS sequence"/>
</dbReference>
<comment type="similarity">
    <text evidence="2 6">Belongs to the BI1 family.</text>
</comment>
<evidence type="ECO:0000313" key="7">
    <source>
        <dbReference type="EMBL" id="KAB1228504.1"/>
    </source>
</evidence>
<feature type="transmembrane region" description="Helical" evidence="6">
    <location>
        <begin position="116"/>
        <end position="136"/>
    </location>
</feature>
<feature type="transmembrane region" description="Helical" evidence="6">
    <location>
        <begin position="202"/>
        <end position="221"/>
    </location>
</feature>
<keyword evidence="4 6" id="KW-1133">Transmembrane helix</keyword>
<accession>A0A5N4BJC8</accession>
<evidence type="ECO:0000256" key="6">
    <source>
        <dbReference type="RuleBase" id="RU004379"/>
    </source>
</evidence>
<dbReference type="EMBL" id="VTPV01000021">
    <property type="protein sequence ID" value="KAB1228504.1"/>
    <property type="molecule type" value="Genomic_DNA"/>
</dbReference>
<dbReference type="RefSeq" id="WP_152291371.1">
    <property type="nucleotide sequence ID" value="NZ_VTPV01000021.1"/>
</dbReference>
<evidence type="ECO:0000256" key="4">
    <source>
        <dbReference type="ARBA" id="ARBA00022989"/>
    </source>
</evidence>
<protein>
    <submittedName>
        <fullName evidence="7">Permease</fullName>
    </submittedName>
</protein>
<feature type="transmembrane region" description="Helical" evidence="6">
    <location>
        <begin position="86"/>
        <end position="110"/>
    </location>
</feature>
<evidence type="ECO:0000256" key="1">
    <source>
        <dbReference type="ARBA" id="ARBA00004141"/>
    </source>
</evidence>
<name>A0A5N4BJC8_9FLAO</name>
<proteinExistence type="inferred from homology"/>
<evidence type="ECO:0000256" key="5">
    <source>
        <dbReference type="ARBA" id="ARBA00023136"/>
    </source>
</evidence>
<keyword evidence="3 6" id="KW-0812">Transmembrane</keyword>